<dbReference type="AlphaFoldDB" id="A0A7L9WSB5"/>
<proteinExistence type="predicted"/>
<reference evidence="1 2" key="1">
    <citation type="submission" date="2019-10" db="EMBL/GenBank/DDBJ databases">
        <title>Pseudopuniceibacterium sp. HQ09 islated from Antarctica.</title>
        <authorList>
            <person name="Liao L."/>
            <person name="Su S."/>
            <person name="Chen B."/>
            <person name="Yu Y."/>
        </authorList>
    </citation>
    <scope>NUCLEOTIDE SEQUENCE [LARGE SCALE GENOMIC DNA]</scope>
    <source>
        <strain evidence="1 2">HQ09</strain>
    </source>
</reference>
<evidence type="ECO:0000313" key="1">
    <source>
        <dbReference type="EMBL" id="QOL82597.1"/>
    </source>
</evidence>
<sequence length="364" mass="40912">MNEAHSNEFDCVFVIGAGASYEFGLPTGGDLKDLIISTLDDLLNRQGLVDQLSDAIFSSLGRHTQADEKLAREQCRVIRDGLVFSPSIDNFLHLHRDNELLVNIGKLTIAFVILGSERSSTLYVQKDNWQKESVPQFSKKADGLHPASTYLGKIFEDLTVLRGFSEFCERLNRILFISFNYDRCILMFICFAAKLLYPDAQYKEDQLFDSIHVLHPYGHLGEISSLHDLKIKFGGGHQLNSNHLLAASKGIRTFTEGVSEDNVAQSIGEALSHANLLVFLGYGFLDLNNKILARADFSQSIKSVFSTCYMVRNPKQDEIVEFLGGNYRSGVGAGGKYRLSEAIVQNKTCSDFVEEWRSKFRQHY</sequence>
<organism evidence="1 2">
    <name type="scientific">Pseudooceanicola spongiae</name>
    <dbReference type="NCBI Taxonomy" id="2613965"/>
    <lineage>
        <taxon>Bacteria</taxon>
        <taxon>Pseudomonadati</taxon>
        <taxon>Pseudomonadota</taxon>
        <taxon>Alphaproteobacteria</taxon>
        <taxon>Rhodobacterales</taxon>
        <taxon>Paracoccaceae</taxon>
        <taxon>Pseudooceanicola</taxon>
    </lineage>
</organism>
<dbReference type="EMBL" id="CP045201">
    <property type="protein sequence ID" value="QOL82597.1"/>
    <property type="molecule type" value="Genomic_DNA"/>
</dbReference>
<evidence type="ECO:0008006" key="3">
    <source>
        <dbReference type="Google" id="ProtNLM"/>
    </source>
</evidence>
<evidence type="ECO:0000313" key="2">
    <source>
        <dbReference type="Proteomes" id="UP000594118"/>
    </source>
</evidence>
<gene>
    <name evidence="1" type="ORF">F3W81_18285</name>
</gene>
<keyword evidence="2" id="KW-1185">Reference proteome</keyword>
<dbReference type="RefSeq" id="WP_193080838.1">
    <property type="nucleotide sequence ID" value="NZ_CP045201.1"/>
</dbReference>
<protein>
    <recommendedName>
        <fullName evidence="3">SIR2-like domain-containing protein</fullName>
    </recommendedName>
</protein>
<name>A0A7L9WSB5_9RHOB</name>
<dbReference type="KEGG" id="pshq:F3W81_18285"/>
<dbReference type="Proteomes" id="UP000594118">
    <property type="component" value="Chromosome"/>
</dbReference>
<accession>A0A7L9WSB5</accession>